<dbReference type="InterPro" id="IPR004864">
    <property type="entry name" value="LEA_2"/>
</dbReference>
<evidence type="ECO:0000313" key="6">
    <source>
        <dbReference type="EMBL" id="CAL5010311.1"/>
    </source>
</evidence>
<keyword evidence="7" id="KW-1185">Reference proteome</keyword>
<protein>
    <recommendedName>
        <fullName evidence="5">Late embryogenesis abundant protein LEA-2 subgroup domain-containing protein</fullName>
    </recommendedName>
</protein>
<keyword evidence="3" id="KW-1133">Transmembrane helix</keyword>
<dbReference type="AlphaFoldDB" id="A0ABC9BXH5"/>
<dbReference type="GO" id="GO:0016020">
    <property type="term" value="C:membrane"/>
    <property type="evidence" value="ECO:0007669"/>
    <property type="project" value="UniProtKB-SubCell"/>
</dbReference>
<name>A0ABC9BXH5_9POAL</name>
<gene>
    <name evidence="6" type="ORF">URODEC1_LOCUS69937</name>
</gene>
<sequence length="226" mass="24742">MADPPEANDEQGSNGSRSKIMSSILDPKLLAGEAMGCVEFWSPLGLTVIVLWLLYRPDRFHPTVDSAVLSALHLTANASNQPATSLRYDLAIELGLRNSHRRLSIRYLDMSATAFYNGTRLGPTTDALPTPFRQGPKNTTVLHPAFQGTVAVDSIVAAELERKLAAGMLHVTVRVSMTLLYKVWLVSEIFFYDYDCRLCLPPPRDAAPAVADGATECMAVSYLRST</sequence>
<reference evidence="6 7" key="2">
    <citation type="submission" date="2024-10" db="EMBL/GenBank/DDBJ databases">
        <authorList>
            <person name="Ryan C."/>
        </authorList>
    </citation>
    <scope>NUCLEOTIDE SEQUENCE [LARGE SCALE GENOMIC DNA]</scope>
</reference>
<evidence type="ECO:0000256" key="4">
    <source>
        <dbReference type="ARBA" id="ARBA00023136"/>
    </source>
</evidence>
<organism evidence="6 7">
    <name type="scientific">Urochloa decumbens</name>
    <dbReference type="NCBI Taxonomy" id="240449"/>
    <lineage>
        <taxon>Eukaryota</taxon>
        <taxon>Viridiplantae</taxon>
        <taxon>Streptophyta</taxon>
        <taxon>Embryophyta</taxon>
        <taxon>Tracheophyta</taxon>
        <taxon>Spermatophyta</taxon>
        <taxon>Magnoliopsida</taxon>
        <taxon>Liliopsida</taxon>
        <taxon>Poales</taxon>
        <taxon>Poaceae</taxon>
        <taxon>PACMAD clade</taxon>
        <taxon>Panicoideae</taxon>
        <taxon>Panicodae</taxon>
        <taxon>Paniceae</taxon>
        <taxon>Melinidinae</taxon>
        <taxon>Urochloa</taxon>
    </lineage>
</organism>
<evidence type="ECO:0000256" key="1">
    <source>
        <dbReference type="ARBA" id="ARBA00004167"/>
    </source>
</evidence>
<feature type="domain" description="Late embryogenesis abundant protein LEA-2 subgroup" evidence="5">
    <location>
        <begin position="96"/>
        <end position="180"/>
    </location>
</feature>
<dbReference type="EMBL" id="OZ075138">
    <property type="protein sequence ID" value="CAL5010311.1"/>
    <property type="molecule type" value="Genomic_DNA"/>
</dbReference>
<evidence type="ECO:0000256" key="2">
    <source>
        <dbReference type="ARBA" id="ARBA00022692"/>
    </source>
</evidence>
<proteinExistence type="predicted"/>
<dbReference type="Proteomes" id="UP001497457">
    <property type="component" value="Chromosome 28b"/>
</dbReference>
<evidence type="ECO:0000313" key="7">
    <source>
        <dbReference type="Proteomes" id="UP001497457"/>
    </source>
</evidence>
<keyword evidence="4" id="KW-0472">Membrane</keyword>
<dbReference type="PANTHER" id="PTHR31415">
    <property type="entry name" value="OS05G0367900 PROTEIN"/>
    <property type="match status" value="1"/>
</dbReference>
<dbReference type="InterPro" id="IPR044839">
    <property type="entry name" value="NDR1-like"/>
</dbReference>
<accession>A0ABC9BXH5</accession>
<evidence type="ECO:0000259" key="5">
    <source>
        <dbReference type="Pfam" id="PF03168"/>
    </source>
</evidence>
<comment type="subcellular location">
    <subcellularLocation>
        <location evidence="1">Membrane</location>
        <topology evidence="1">Single-pass membrane protein</topology>
    </subcellularLocation>
</comment>
<dbReference type="Pfam" id="PF03168">
    <property type="entry name" value="LEA_2"/>
    <property type="match status" value="1"/>
</dbReference>
<dbReference type="PANTHER" id="PTHR31415:SF82">
    <property type="entry name" value="OS05G0203150 PROTEIN"/>
    <property type="match status" value="1"/>
</dbReference>
<keyword evidence="2" id="KW-0812">Transmembrane</keyword>
<evidence type="ECO:0000256" key="3">
    <source>
        <dbReference type="ARBA" id="ARBA00022989"/>
    </source>
</evidence>
<reference evidence="7" key="1">
    <citation type="submission" date="2024-06" db="EMBL/GenBank/DDBJ databases">
        <authorList>
            <person name="Ryan C."/>
        </authorList>
    </citation>
    <scope>NUCLEOTIDE SEQUENCE [LARGE SCALE GENOMIC DNA]</scope>
</reference>